<sequence length="513" mass="54133">MAASEKRNIVIIGGGIIGCTSAYYLTRHPSYDPSKHTITLLEASKIAGGASGKAGGLLALWAYPSSLVPLSYGLHKRLSEEHGGEQRWGYRAVHCAQVESVGRHLRGPAVEGKTGEAVEGRNEPTGKGESGREGVSLLKRDAKALGKLKAAGVPGDLDWVDAEGLRAYDEMGGPSTTAQVHPFQFTTAMAELAAEKGVRIKVGAAVKKINYNSSGDAVESVTYEDKSNGGKTETIPATDVVVAAGPWTANVYPTAPISALRAHSVTIRPSRPVSAYALFTQIKLPAGFGQTHESNRGKGNKKSFKAGWGEQIVTTEIYARPQNEVYACGEGDHMVALPKDTDDVQVDESRCQDIVDYCASISDELRDGEVTARQACYLPNVNAGSGHPLVGLTGVRGEVMAAGHTCWGIQNGPGTGKLVSEFVFEGEAKSAKVKGLDPRNVLGALFSIVGVVPCDTVPVAINASKAHKVELSAARQRPTCDECTVLLYGCIEVDHAPSGLGLANAELSDEKDR</sequence>
<feature type="domain" description="FAD dependent oxidoreductase" evidence="2">
    <location>
        <begin position="9"/>
        <end position="421"/>
    </location>
</feature>
<dbReference type="PANTHER" id="PTHR13847:SF150">
    <property type="entry name" value="OXIDOREDUCTASE TDA3-RELATED"/>
    <property type="match status" value="1"/>
</dbReference>
<evidence type="ECO:0000313" key="4">
    <source>
        <dbReference type="Proteomes" id="UP001308179"/>
    </source>
</evidence>
<comment type="caution">
    <text evidence="3">The sequence shown here is derived from an EMBL/GenBank/DDBJ whole genome shotgun (WGS) entry which is preliminary data.</text>
</comment>
<evidence type="ECO:0000259" key="2">
    <source>
        <dbReference type="Pfam" id="PF01266"/>
    </source>
</evidence>
<dbReference type="Gene3D" id="3.50.50.60">
    <property type="entry name" value="FAD/NAD(P)-binding domain"/>
    <property type="match status" value="2"/>
</dbReference>
<dbReference type="EMBL" id="JAVRRR010000893">
    <property type="protein sequence ID" value="KAK5140101.1"/>
    <property type="molecule type" value="Genomic_DNA"/>
</dbReference>
<gene>
    <name evidence="3" type="ORF">LTR32_007001</name>
</gene>
<dbReference type="PANTHER" id="PTHR13847">
    <property type="entry name" value="SARCOSINE DEHYDROGENASE-RELATED"/>
    <property type="match status" value="1"/>
</dbReference>
<keyword evidence="4" id="KW-1185">Reference proteome</keyword>
<feature type="region of interest" description="Disordered" evidence="1">
    <location>
        <begin position="109"/>
        <end position="134"/>
    </location>
</feature>
<evidence type="ECO:0000313" key="3">
    <source>
        <dbReference type="EMBL" id="KAK5140101.1"/>
    </source>
</evidence>
<dbReference type="Gene3D" id="3.30.9.10">
    <property type="entry name" value="D-Amino Acid Oxidase, subunit A, domain 2"/>
    <property type="match status" value="1"/>
</dbReference>
<dbReference type="Proteomes" id="UP001308179">
    <property type="component" value="Unassembled WGS sequence"/>
</dbReference>
<dbReference type="SUPFAM" id="SSF51905">
    <property type="entry name" value="FAD/NAD(P)-binding domain"/>
    <property type="match status" value="1"/>
</dbReference>
<proteinExistence type="predicted"/>
<evidence type="ECO:0000256" key="1">
    <source>
        <dbReference type="SAM" id="MobiDB-lite"/>
    </source>
</evidence>
<dbReference type="InterPro" id="IPR036188">
    <property type="entry name" value="FAD/NAD-bd_sf"/>
</dbReference>
<feature type="compositionally biased region" description="Basic and acidic residues" evidence="1">
    <location>
        <begin position="113"/>
        <end position="134"/>
    </location>
</feature>
<dbReference type="InterPro" id="IPR006076">
    <property type="entry name" value="FAD-dep_OxRdtase"/>
</dbReference>
<reference evidence="3 4" key="1">
    <citation type="submission" date="2023-08" db="EMBL/GenBank/DDBJ databases">
        <title>Black Yeasts Isolated from many extreme environments.</title>
        <authorList>
            <person name="Coleine C."/>
            <person name="Stajich J.E."/>
            <person name="Selbmann L."/>
        </authorList>
    </citation>
    <scope>NUCLEOTIDE SEQUENCE [LARGE SCALE GENOMIC DNA]</scope>
    <source>
        <strain evidence="3 4">CCFEE 5386</strain>
    </source>
</reference>
<protein>
    <recommendedName>
        <fullName evidence="2">FAD dependent oxidoreductase domain-containing protein</fullName>
    </recommendedName>
</protein>
<dbReference type="Pfam" id="PF01266">
    <property type="entry name" value="DAO"/>
    <property type="match status" value="1"/>
</dbReference>
<dbReference type="PROSITE" id="PS51257">
    <property type="entry name" value="PROKAR_LIPOPROTEIN"/>
    <property type="match status" value="1"/>
</dbReference>
<organism evidence="3 4">
    <name type="scientific">Rachicladosporium monterosium</name>
    <dbReference type="NCBI Taxonomy" id="1507873"/>
    <lineage>
        <taxon>Eukaryota</taxon>
        <taxon>Fungi</taxon>
        <taxon>Dikarya</taxon>
        <taxon>Ascomycota</taxon>
        <taxon>Pezizomycotina</taxon>
        <taxon>Dothideomycetes</taxon>
        <taxon>Dothideomycetidae</taxon>
        <taxon>Cladosporiales</taxon>
        <taxon>Cladosporiaceae</taxon>
        <taxon>Rachicladosporium</taxon>
    </lineage>
</organism>
<name>A0ABR0KYG5_9PEZI</name>
<accession>A0ABR0KYG5</accession>